<proteinExistence type="predicted"/>
<name>A0A8H7RF30_9FUNG</name>
<dbReference type="InterPro" id="IPR029063">
    <property type="entry name" value="SAM-dependent_MTases_sf"/>
</dbReference>
<feature type="compositionally biased region" description="Low complexity" evidence="1">
    <location>
        <begin position="93"/>
        <end position="108"/>
    </location>
</feature>
<dbReference type="Proteomes" id="UP000603453">
    <property type="component" value="Unassembled WGS sequence"/>
</dbReference>
<gene>
    <name evidence="3" type="ORF">INT47_003239</name>
</gene>
<evidence type="ECO:0000313" key="3">
    <source>
        <dbReference type="EMBL" id="KAG2210254.1"/>
    </source>
</evidence>
<evidence type="ECO:0000313" key="4">
    <source>
        <dbReference type="Proteomes" id="UP000603453"/>
    </source>
</evidence>
<dbReference type="OrthoDB" id="2013972at2759"/>
<comment type="caution">
    <text evidence="3">The sequence shown here is derived from an EMBL/GenBank/DDBJ whole genome shotgun (WGS) entry which is preliminary data.</text>
</comment>
<feature type="compositionally biased region" description="Low complexity" evidence="1">
    <location>
        <begin position="61"/>
        <end position="80"/>
    </location>
</feature>
<dbReference type="Pfam" id="PF13649">
    <property type="entry name" value="Methyltransf_25"/>
    <property type="match status" value="1"/>
</dbReference>
<evidence type="ECO:0000256" key="1">
    <source>
        <dbReference type="SAM" id="MobiDB-lite"/>
    </source>
</evidence>
<feature type="compositionally biased region" description="Basic and acidic residues" evidence="1">
    <location>
        <begin position="45"/>
        <end position="54"/>
    </location>
</feature>
<dbReference type="InterPro" id="IPR041698">
    <property type="entry name" value="Methyltransf_25"/>
</dbReference>
<sequence>MGAVNSKKKEVKAYASKYSNSLMQYSSSTTSSQQQQQTSSTSHKKVTETNDSLKTKTSIYSTDSATTPTSNTTTNSNKNTGLNQKSVAPPLPSSTNTTTTTSTPNSTSEPRPFFSETNSLLQNAHQSNSFYLPKDWDLKEYQYNLHFALKSLFGGNVTPSVTPRLKKGARVVQMGTCSGPWIMDMATQYPECHFTAVEVIPNSLQALPSLPNISFQRDQLFTQGLDFPDESIDYVHLRSMGLSINAEKWPLLYAELRRILKPDGVVRLEEIHHAPAGTVMIESFIETLRQILADHNQDYDIAPKHGAILQENGFQVLESKKKTVVYGSDDKVSEDLVIVILNGFEDLGSVLAPRLGLDIEDYRHRVEMICAQCVKINAHMNWYSWVGKKASTTISN</sequence>
<dbReference type="Gene3D" id="3.40.50.150">
    <property type="entry name" value="Vaccinia Virus protein VP39"/>
    <property type="match status" value="1"/>
</dbReference>
<dbReference type="EMBL" id="JAEPRD010000012">
    <property type="protein sequence ID" value="KAG2210254.1"/>
    <property type="molecule type" value="Genomic_DNA"/>
</dbReference>
<keyword evidence="4" id="KW-1185">Reference proteome</keyword>
<feature type="compositionally biased region" description="Low complexity" evidence="1">
    <location>
        <begin position="26"/>
        <end position="41"/>
    </location>
</feature>
<evidence type="ECO:0000259" key="2">
    <source>
        <dbReference type="Pfam" id="PF13649"/>
    </source>
</evidence>
<protein>
    <recommendedName>
        <fullName evidence="2">Methyltransferase domain-containing protein</fullName>
    </recommendedName>
</protein>
<accession>A0A8H7RF30</accession>
<feature type="region of interest" description="Disordered" evidence="1">
    <location>
        <begin position="24"/>
        <end position="114"/>
    </location>
</feature>
<dbReference type="SUPFAM" id="SSF53335">
    <property type="entry name" value="S-adenosyl-L-methionine-dependent methyltransferases"/>
    <property type="match status" value="1"/>
</dbReference>
<reference evidence="3" key="1">
    <citation type="submission" date="2020-12" db="EMBL/GenBank/DDBJ databases">
        <title>Metabolic potential, ecology and presence of endohyphal bacteria is reflected in genomic diversity of Mucoromycotina.</title>
        <authorList>
            <person name="Muszewska A."/>
            <person name="Okrasinska A."/>
            <person name="Steczkiewicz K."/>
            <person name="Drgas O."/>
            <person name="Orlowska M."/>
            <person name="Perlinska-Lenart U."/>
            <person name="Aleksandrzak-Piekarczyk T."/>
            <person name="Szatraj K."/>
            <person name="Zielenkiewicz U."/>
            <person name="Pilsyk S."/>
            <person name="Malc E."/>
            <person name="Mieczkowski P."/>
            <person name="Kruszewska J.S."/>
            <person name="Biernat P."/>
            <person name="Pawlowska J."/>
        </authorList>
    </citation>
    <scope>NUCLEOTIDE SEQUENCE</scope>
    <source>
        <strain evidence="3">WA0000017839</strain>
    </source>
</reference>
<organism evidence="3 4">
    <name type="scientific">Mucor saturninus</name>
    <dbReference type="NCBI Taxonomy" id="64648"/>
    <lineage>
        <taxon>Eukaryota</taxon>
        <taxon>Fungi</taxon>
        <taxon>Fungi incertae sedis</taxon>
        <taxon>Mucoromycota</taxon>
        <taxon>Mucoromycotina</taxon>
        <taxon>Mucoromycetes</taxon>
        <taxon>Mucorales</taxon>
        <taxon>Mucorineae</taxon>
        <taxon>Mucoraceae</taxon>
        <taxon>Mucor</taxon>
    </lineage>
</organism>
<feature type="domain" description="Methyltransferase" evidence="2">
    <location>
        <begin position="171"/>
        <end position="264"/>
    </location>
</feature>
<dbReference type="AlphaFoldDB" id="A0A8H7RF30"/>